<feature type="domain" description="Protein CPL1-like" evidence="3">
    <location>
        <begin position="221"/>
        <end position="272"/>
    </location>
</feature>
<evidence type="ECO:0000313" key="5">
    <source>
        <dbReference type="Proteomes" id="UP001358614"/>
    </source>
</evidence>
<dbReference type="Pfam" id="PF21671">
    <property type="entry name" value="CPL1-like"/>
    <property type="match status" value="1"/>
</dbReference>
<keyword evidence="2" id="KW-0732">Signal</keyword>
<sequence>MHFATFLSPLLLLTLSSLVVSDPTPTTPNHDLDIRGYGKCYDLKTRDPQTCKCYPEYEEPKDHGGYWKKREDVEAGAEAEAKKGGYHYEECVCPDYPNTELDDGYRGGGWKWKGHGGGGHPKCVCKGDHQTYNPNTRKCECDDGYRPWTRPNHYKRGEKKGGSKHKLICKPGPTQSASPGGYKRSPSLHEAIKMREQDERGVENLLGCKDEEKACESHGSWKCVDVSSLLWSCGACPGEGADCGAVPGVSEVSCQQGHCVIESCRRGFTLTNVPNTEYLSNTTCVISENDQSPSKSWFVAQVN</sequence>
<feature type="chain" id="PRO_5043376992" description="Protein CPL1-like domain-containing protein" evidence="2">
    <location>
        <begin position="22"/>
        <end position="303"/>
    </location>
</feature>
<keyword evidence="5" id="KW-1185">Reference proteome</keyword>
<evidence type="ECO:0000256" key="2">
    <source>
        <dbReference type="SAM" id="SignalP"/>
    </source>
</evidence>
<evidence type="ECO:0000256" key="1">
    <source>
        <dbReference type="SAM" id="MobiDB-lite"/>
    </source>
</evidence>
<feature type="compositionally biased region" description="Basic residues" evidence="1">
    <location>
        <begin position="152"/>
        <end position="168"/>
    </location>
</feature>
<feature type="region of interest" description="Disordered" evidence="1">
    <location>
        <begin position="152"/>
        <end position="185"/>
    </location>
</feature>
<protein>
    <recommendedName>
        <fullName evidence="3">Protein CPL1-like domain-containing protein</fullName>
    </recommendedName>
</protein>
<dbReference type="InterPro" id="IPR048661">
    <property type="entry name" value="CPL1-like"/>
</dbReference>
<reference evidence="4 5" key="1">
    <citation type="submission" date="2024-01" db="EMBL/GenBank/DDBJ databases">
        <title>Comparative genomics of Cryptococcus and Kwoniella reveals pathogenesis evolution and contrasting modes of karyotype evolution via chromosome fusion or intercentromeric recombination.</title>
        <authorList>
            <person name="Coelho M.A."/>
            <person name="David-Palma M."/>
            <person name="Shea T."/>
            <person name="Bowers K."/>
            <person name="McGinley-Smith S."/>
            <person name="Mohammad A.W."/>
            <person name="Gnirke A."/>
            <person name="Yurkov A.M."/>
            <person name="Nowrousian M."/>
            <person name="Sun S."/>
            <person name="Cuomo C.A."/>
            <person name="Heitman J."/>
        </authorList>
    </citation>
    <scope>NUCLEOTIDE SEQUENCE [LARGE SCALE GENOMIC DNA]</scope>
    <source>
        <strain evidence="4 5">PYCC6329</strain>
    </source>
</reference>
<dbReference type="KEGG" id="ker:91103526"/>
<accession>A0AAX4KJL1</accession>
<evidence type="ECO:0000313" key="4">
    <source>
        <dbReference type="EMBL" id="WWD06632.1"/>
    </source>
</evidence>
<dbReference type="AlphaFoldDB" id="A0AAX4KJL1"/>
<dbReference type="RefSeq" id="XP_066084599.1">
    <property type="nucleotide sequence ID" value="XM_066228502.1"/>
</dbReference>
<dbReference type="GeneID" id="91103526"/>
<feature type="signal peptide" evidence="2">
    <location>
        <begin position="1"/>
        <end position="21"/>
    </location>
</feature>
<dbReference type="EMBL" id="CP144089">
    <property type="protein sequence ID" value="WWD06632.1"/>
    <property type="molecule type" value="Genomic_DNA"/>
</dbReference>
<dbReference type="PANTHER" id="PTHR35192">
    <property type="entry name" value="PROTEIN, PUTATIVE-RELATED"/>
    <property type="match status" value="1"/>
</dbReference>
<proteinExistence type="predicted"/>
<name>A0AAX4KJL1_9TREE</name>
<gene>
    <name evidence="4" type="ORF">V865_004725</name>
</gene>
<dbReference type="InterPro" id="IPR038955">
    <property type="entry name" value="PriA/CPL1_fungi"/>
</dbReference>
<organism evidence="4 5">
    <name type="scientific">Kwoniella europaea PYCC6329</name>
    <dbReference type="NCBI Taxonomy" id="1423913"/>
    <lineage>
        <taxon>Eukaryota</taxon>
        <taxon>Fungi</taxon>
        <taxon>Dikarya</taxon>
        <taxon>Basidiomycota</taxon>
        <taxon>Agaricomycotina</taxon>
        <taxon>Tremellomycetes</taxon>
        <taxon>Tremellales</taxon>
        <taxon>Cryptococcaceae</taxon>
        <taxon>Kwoniella</taxon>
    </lineage>
</organism>
<dbReference type="Proteomes" id="UP001358614">
    <property type="component" value="Chromosome 1"/>
</dbReference>
<evidence type="ECO:0000259" key="3">
    <source>
        <dbReference type="Pfam" id="PF21671"/>
    </source>
</evidence>
<dbReference type="PANTHER" id="PTHR35192:SF2">
    <property type="entry name" value="APPLE DOMAIN-CONTAINING PROTEIN"/>
    <property type="match status" value="1"/>
</dbReference>